<dbReference type="SUPFAM" id="SSF47616">
    <property type="entry name" value="GST C-terminal domain-like"/>
    <property type="match status" value="1"/>
</dbReference>
<feature type="region of interest" description="Disordered" evidence="13">
    <location>
        <begin position="226"/>
        <end position="254"/>
    </location>
</feature>
<dbReference type="NCBIfam" id="TIGR00463">
    <property type="entry name" value="gltX_arch"/>
    <property type="match status" value="1"/>
</dbReference>
<dbReference type="InterPro" id="IPR050132">
    <property type="entry name" value="Gln/Glu-tRNA_Ligase"/>
</dbReference>
<dbReference type="InterPro" id="IPR020056">
    <property type="entry name" value="Rbsml_bL25/Gln-tRNA_synth_N"/>
</dbReference>
<feature type="compositionally biased region" description="Basic and acidic residues" evidence="13">
    <location>
        <begin position="232"/>
        <end position="252"/>
    </location>
</feature>
<evidence type="ECO:0000259" key="17">
    <source>
        <dbReference type="Pfam" id="PF20974"/>
    </source>
</evidence>
<evidence type="ECO:0000256" key="10">
    <source>
        <dbReference type="ARBA" id="ARBA00030865"/>
    </source>
</evidence>
<dbReference type="Gene3D" id="1.20.1050.130">
    <property type="match status" value="1"/>
</dbReference>
<evidence type="ECO:0000313" key="19">
    <source>
        <dbReference type="Proteomes" id="UP000823046"/>
    </source>
</evidence>
<dbReference type="Gene3D" id="3.40.50.620">
    <property type="entry name" value="HUPs"/>
    <property type="match status" value="1"/>
</dbReference>
<dbReference type="InterPro" id="IPR011035">
    <property type="entry name" value="Ribosomal_bL25/Gln-tRNA_synth"/>
</dbReference>
<dbReference type="Pfam" id="PF00043">
    <property type="entry name" value="GST_C"/>
    <property type="match status" value="1"/>
</dbReference>
<reference evidence="18 19" key="1">
    <citation type="journal article" date="2020" name="bioRxiv">
        <title>Metabolic contributions of an alphaproteobacterial endosymbiont in the apicomplexan Cardiosporidium cionae.</title>
        <authorList>
            <person name="Hunter E.S."/>
            <person name="Paight C.J."/>
            <person name="Lane C.E."/>
        </authorList>
    </citation>
    <scope>NUCLEOTIDE SEQUENCE [LARGE SCALE GENOMIC DNA]</scope>
    <source>
        <strain evidence="18">ESH_2018</strain>
    </source>
</reference>
<dbReference type="PANTHER" id="PTHR43097">
    <property type="entry name" value="GLUTAMINE-TRNA LIGASE"/>
    <property type="match status" value="1"/>
</dbReference>
<dbReference type="PANTHER" id="PTHR43097:SF5">
    <property type="entry name" value="GLUTAMATE--TRNA LIGASE"/>
    <property type="match status" value="1"/>
</dbReference>
<comment type="subcellular location">
    <subcellularLocation>
        <location evidence="1">Cytoplasm</location>
    </subcellularLocation>
</comment>
<dbReference type="CDD" id="cd10289">
    <property type="entry name" value="GST_C_AaRS_like"/>
    <property type="match status" value="1"/>
</dbReference>
<dbReference type="InterPro" id="IPR036282">
    <property type="entry name" value="Glutathione-S-Trfase_C_sf"/>
</dbReference>
<accession>A0ABQ7J9A9</accession>
<name>A0ABQ7J9A9_9APIC</name>
<protein>
    <recommendedName>
        <fullName evidence="3">glutamate--tRNA ligase</fullName>
        <ecNumber evidence="3">6.1.1.17</ecNumber>
    </recommendedName>
    <alternativeName>
        <fullName evidence="10">Glutamyl-tRNA synthetase</fullName>
    </alternativeName>
</protein>
<evidence type="ECO:0000256" key="2">
    <source>
        <dbReference type="ARBA" id="ARBA00008927"/>
    </source>
</evidence>
<evidence type="ECO:0000259" key="14">
    <source>
        <dbReference type="Pfam" id="PF00043"/>
    </source>
</evidence>
<dbReference type="InterPro" id="IPR001412">
    <property type="entry name" value="aa-tRNA-synth_I_CS"/>
</dbReference>
<keyword evidence="4" id="KW-0963">Cytoplasm</keyword>
<proteinExistence type="inferred from homology"/>
<keyword evidence="8 12" id="KW-0648">Protein biosynthesis</keyword>
<evidence type="ECO:0000256" key="1">
    <source>
        <dbReference type="ARBA" id="ARBA00004496"/>
    </source>
</evidence>
<evidence type="ECO:0000259" key="15">
    <source>
        <dbReference type="Pfam" id="PF00749"/>
    </source>
</evidence>
<evidence type="ECO:0000256" key="11">
    <source>
        <dbReference type="ARBA" id="ARBA00048351"/>
    </source>
</evidence>
<dbReference type="Gene3D" id="2.40.240.10">
    <property type="entry name" value="Ribosomal Protein L25, Chain P"/>
    <property type="match status" value="1"/>
</dbReference>
<dbReference type="Pfam" id="PF03950">
    <property type="entry name" value="tRNA-synt_1c_C"/>
    <property type="match status" value="1"/>
</dbReference>
<dbReference type="Proteomes" id="UP000823046">
    <property type="component" value="Unassembled WGS sequence"/>
</dbReference>
<feature type="domain" description="Glutamyl/glutaminyl-tRNA synthetase class Ib catalytic" evidence="15">
    <location>
        <begin position="270"/>
        <end position="572"/>
    </location>
</feature>
<evidence type="ECO:0000256" key="5">
    <source>
        <dbReference type="ARBA" id="ARBA00022598"/>
    </source>
</evidence>
<keyword evidence="5 12" id="KW-0436">Ligase</keyword>
<dbReference type="InterPro" id="IPR020058">
    <property type="entry name" value="Glu/Gln-tRNA-synth_Ib_cat-dom"/>
</dbReference>
<evidence type="ECO:0000259" key="16">
    <source>
        <dbReference type="Pfam" id="PF03950"/>
    </source>
</evidence>
<dbReference type="Gene3D" id="3.90.800.10">
    <property type="entry name" value="Glutamyl-tRNA Synthetase, Domain 3"/>
    <property type="match status" value="1"/>
</dbReference>
<keyword evidence="7 12" id="KW-0067">ATP-binding</keyword>
<dbReference type="HAMAP" id="MF_02076">
    <property type="entry name" value="Glu_tRNA_synth_type2"/>
    <property type="match status" value="1"/>
</dbReference>
<evidence type="ECO:0000256" key="9">
    <source>
        <dbReference type="ARBA" id="ARBA00023146"/>
    </source>
</evidence>
<dbReference type="InterPro" id="IPR014729">
    <property type="entry name" value="Rossmann-like_a/b/a_fold"/>
</dbReference>
<keyword evidence="6 12" id="KW-0547">Nucleotide-binding</keyword>
<dbReference type="InterPro" id="IPR004046">
    <property type="entry name" value="GST_C"/>
</dbReference>
<dbReference type="InterPro" id="IPR020059">
    <property type="entry name" value="Glu/Gln-tRNA-synth_Ib_codon-bd"/>
</dbReference>
<gene>
    <name evidence="18" type="ORF">IE077_000450</name>
</gene>
<evidence type="ECO:0000256" key="13">
    <source>
        <dbReference type="SAM" id="MobiDB-lite"/>
    </source>
</evidence>
<dbReference type="InterPro" id="IPR004526">
    <property type="entry name" value="Glu-tRNA-synth_arc/euk"/>
</dbReference>
<evidence type="ECO:0000256" key="4">
    <source>
        <dbReference type="ARBA" id="ARBA00022490"/>
    </source>
</evidence>
<dbReference type="PRINTS" id="PR00987">
    <property type="entry name" value="TRNASYNTHGLU"/>
</dbReference>
<evidence type="ECO:0000256" key="6">
    <source>
        <dbReference type="ARBA" id="ARBA00022741"/>
    </source>
</evidence>
<dbReference type="Pfam" id="PF20974">
    <property type="entry name" value="tRNA-synt_1c_C2"/>
    <property type="match status" value="1"/>
</dbReference>
<dbReference type="InterPro" id="IPR000924">
    <property type="entry name" value="Glu/Gln-tRNA-synth"/>
</dbReference>
<dbReference type="Gene3D" id="1.10.1160.10">
    <property type="entry name" value="Glutamyl-trna Synthetase, Domain 2"/>
    <property type="match status" value="1"/>
</dbReference>
<dbReference type="SUPFAM" id="SSF52374">
    <property type="entry name" value="Nucleotidylyl transferase"/>
    <property type="match status" value="1"/>
</dbReference>
<sequence length="796" mass="90672">MESITLKYNPQTPPVVTLAVAHFYDAACAKLGTFTFGRLSIIPDASLTPNQVTVQTASSSGTKPKDDHASALQLASLTDSLLHLCGRSLHAPLSSLSGNVNVAAVETETYSPHSLSEWLKITHTLYCNDVEETEAFPSSIKPLLTWLNAYLALRMYLLTYRLTLADIAMYVALKRYTPSLHGCSTTTFPTEWTKIFPHVGRWYNHLQEKMTFTASTLLQTQASDALSSLSPEKNKVSRKKDSGRQEKSRDVSSTEVSAYTGKLVGAEKGKVVTRFPPEPSGYLHIGHAKAALLNRYYATLYEGKMIIRFDDTNPAKEKMEFEESIMEDLKMLEVFPDSVTHTSDYFDILQAKLETLLNEGKVYIDNTPMEQMRMDRGEGIESKNRSNSIEENIALWKHMQAGDETGKHCCARAKIDMQDTNKCMRDPVFYRCVVDIPHHKHGFRYKVYPTYDFACPIVDSLEGVTHAMRTNEYSDRIVQYKWATHLPDIFIYEFSRLNFVKTVLSKRKLKWFVDNQLVEGWDDPRFPTVRGILRRGLTVKALLSFLLEQGPSKSGNLMEWDKLWTLNKQLLDPVVPRYMAIAEMAVLVRLRDGPKEVEFGMRNLHPKDASMGQVPISYYYEILIELDDAIQCHEGEEVTLMRWGNAIFEKIVREDGKILLIEGCLHLEGDFKKTKTKLHWLSNLPSKLTKCILKEYDHLITVDKIDKETQNWEEMINPTTEFDTIAWVDPLLDALPCGQRLQLERRGYFRLDKPAKYSDGKLLEMAVLIKIPDGRSKAMSRVSTKVDAAQNIGKKK</sequence>
<organism evidence="18 19">
    <name type="scientific">Cardiosporidium cionae</name>
    <dbReference type="NCBI Taxonomy" id="476202"/>
    <lineage>
        <taxon>Eukaryota</taxon>
        <taxon>Sar</taxon>
        <taxon>Alveolata</taxon>
        <taxon>Apicomplexa</taxon>
        <taxon>Aconoidasida</taxon>
        <taxon>Nephromycida</taxon>
        <taxon>Cardiosporidium</taxon>
    </lineage>
</organism>
<feature type="domain" description="Glutathione S-transferase C-terminal" evidence="14">
    <location>
        <begin position="143"/>
        <end position="206"/>
    </location>
</feature>
<comment type="caution">
    <text evidence="18">The sequence shown here is derived from an EMBL/GenBank/DDBJ whole genome shotgun (WGS) entry which is preliminary data.</text>
</comment>
<dbReference type="GO" id="GO:0016874">
    <property type="term" value="F:ligase activity"/>
    <property type="evidence" value="ECO:0007669"/>
    <property type="project" value="UniProtKB-KW"/>
</dbReference>
<evidence type="ECO:0000313" key="18">
    <source>
        <dbReference type="EMBL" id="KAF8820584.1"/>
    </source>
</evidence>
<dbReference type="EC" id="6.1.1.17" evidence="3"/>
<dbReference type="Pfam" id="PF00749">
    <property type="entry name" value="tRNA-synt_1c"/>
    <property type="match status" value="1"/>
</dbReference>
<keyword evidence="19" id="KW-1185">Reference proteome</keyword>
<comment type="similarity">
    <text evidence="2">Belongs to the class-I aminoacyl-tRNA synthetase family. Glutamate--tRNA ligase type 2 subfamily.</text>
</comment>
<evidence type="ECO:0000256" key="8">
    <source>
        <dbReference type="ARBA" id="ARBA00022917"/>
    </source>
</evidence>
<dbReference type="InterPro" id="IPR049437">
    <property type="entry name" value="tRNA-synt_1c_C2"/>
</dbReference>
<dbReference type="PROSITE" id="PS00178">
    <property type="entry name" value="AA_TRNA_LIGASE_I"/>
    <property type="match status" value="1"/>
</dbReference>
<dbReference type="InterPro" id="IPR020061">
    <property type="entry name" value="Glu_tRNA_lig_a-bdl"/>
</dbReference>
<dbReference type="EMBL" id="JADAQX010000349">
    <property type="protein sequence ID" value="KAF8820584.1"/>
    <property type="molecule type" value="Genomic_DNA"/>
</dbReference>
<feature type="domain" description="Glutamyl/glutaminyl-tRNA synthetase class Ib anti-codon binding" evidence="16">
    <location>
        <begin position="576"/>
        <end position="660"/>
    </location>
</feature>
<evidence type="ECO:0000256" key="12">
    <source>
        <dbReference type="RuleBase" id="RU363037"/>
    </source>
</evidence>
<comment type="catalytic activity">
    <reaction evidence="11">
        <text>tRNA(Glu) + L-glutamate + ATP = L-glutamyl-tRNA(Glu) + AMP + diphosphate</text>
        <dbReference type="Rhea" id="RHEA:23540"/>
        <dbReference type="Rhea" id="RHEA-COMP:9663"/>
        <dbReference type="Rhea" id="RHEA-COMP:9680"/>
        <dbReference type="ChEBI" id="CHEBI:29985"/>
        <dbReference type="ChEBI" id="CHEBI:30616"/>
        <dbReference type="ChEBI" id="CHEBI:33019"/>
        <dbReference type="ChEBI" id="CHEBI:78442"/>
        <dbReference type="ChEBI" id="CHEBI:78520"/>
        <dbReference type="ChEBI" id="CHEBI:456215"/>
        <dbReference type="EC" id="6.1.1.17"/>
    </reaction>
</comment>
<keyword evidence="9 12" id="KW-0030">Aminoacyl-tRNA synthetase</keyword>
<evidence type="ECO:0000256" key="3">
    <source>
        <dbReference type="ARBA" id="ARBA00012835"/>
    </source>
</evidence>
<dbReference type="SUPFAM" id="SSF50715">
    <property type="entry name" value="Ribosomal protein L25-like"/>
    <property type="match status" value="1"/>
</dbReference>
<evidence type="ECO:0000256" key="7">
    <source>
        <dbReference type="ARBA" id="ARBA00022840"/>
    </source>
</evidence>
<feature type="domain" description="tRNA synthetases class I (E and Q) anti-codon binding" evidence="17">
    <location>
        <begin position="677"/>
        <end position="752"/>
    </location>
</feature>